<sequence>MYRLALVVIVSLLLLTSCWDRREIEDISFVLAVALDPLEDNEREHFEGQFRKETGKEPEQLFKSTFQIVIPGTLTEGPKFEQKPFFTISSVGRNNFKILRSIAARRSRRLNFEHLKAIIINEEIARSGNIGKMIDLYVRDHEMRRSTLMFVSNGKAEEVLEKKLPLEMMTAISIKMIQENYPAHQGMPYPVEIGTLGTAIIGHRSFIIPRITAKKGTDVIVSGAGIFLGKTNEFIGWLGEEDLEGYNFILGEAENSIVEARFEENLFVYELDNMDTEVDYYRKNEANYFKVKIKTEGTFVENWLEGVEIGNQTELEKLEKALEEEIKYVAEKIIKKMQQEFHADIFKFHSFVKKKNYQYWKEVEDQWDGENGVFSKAVVEIDVKAKIRHYMTKERLT</sequence>
<accession>A0A4Q0VRL5</accession>
<dbReference type="EMBL" id="QOUX01000042">
    <property type="protein sequence ID" value="RXI99900.1"/>
    <property type="molecule type" value="Genomic_DNA"/>
</dbReference>
<evidence type="ECO:0000256" key="7">
    <source>
        <dbReference type="ARBA" id="ARBA00023288"/>
    </source>
</evidence>
<keyword evidence="7" id="KW-0449">Lipoprotein</keyword>
<dbReference type="PANTHER" id="PTHR35789">
    <property type="entry name" value="SPORE GERMINATION PROTEIN B3"/>
    <property type="match status" value="1"/>
</dbReference>
<dbReference type="Gene3D" id="3.30.300.210">
    <property type="entry name" value="Nutrient germinant receptor protein C, domain 3"/>
    <property type="match status" value="1"/>
</dbReference>
<dbReference type="GO" id="GO:0016020">
    <property type="term" value="C:membrane"/>
    <property type="evidence" value="ECO:0007669"/>
    <property type="project" value="UniProtKB-SubCell"/>
</dbReference>
<feature type="domain" description="Spore germination protein N-terminal" evidence="9">
    <location>
        <begin position="20"/>
        <end position="212"/>
    </location>
</feature>
<dbReference type="AlphaFoldDB" id="A0A4Q0VRL5"/>
<name>A0A4Q0VRL5_9BACI</name>
<comment type="subcellular location">
    <subcellularLocation>
        <location evidence="1">Membrane</location>
        <topology evidence="1">Lipid-anchor</topology>
    </subcellularLocation>
</comment>
<dbReference type="Proteomes" id="UP000290649">
    <property type="component" value="Unassembled WGS sequence"/>
</dbReference>
<dbReference type="PANTHER" id="PTHR35789:SF1">
    <property type="entry name" value="SPORE GERMINATION PROTEIN B3"/>
    <property type="match status" value="1"/>
</dbReference>
<evidence type="ECO:0000313" key="11">
    <source>
        <dbReference type="Proteomes" id="UP000290649"/>
    </source>
</evidence>
<evidence type="ECO:0000256" key="2">
    <source>
        <dbReference type="ARBA" id="ARBA00007886"/>
    </source>
</evidence>
<dbReference type="OrthoDB" id="2569624at2"/>
<gene>
    <name evidence="10" type="ORF">DS745_13555</name>
</gene>
<dbReference type="NCBIfam" id="TIGR02887">
    <property type="entry name" value="spore_ger_x_C"/>
    <property type="match status" value="1"/>
</dbReference>
<dbReference type="InterPro" id="IPR008844">
    <property type="entry name" value="Spore_GerAC-like"/>
</dbReference>
<dbReference type="InterPro" id="IPR046953">
    <property type="entry name" value="Spore_GerAC-like_C"/>
</dbReference>
<keyword evidence="4" id="KW-0732">Signal</keyword>
<dbReference type="GO" id="GO:0009847">
    <property type="term" value="P:spore germination"/>
    <property type="evidence" value="ECO:0007669"/>
    <property type="project" value="InterPro"/>
</dbReference>
<evidence type="ECO:0000256" key="4">
    <source>
        <dbReference type="ARBA" id="ARBA00022729"/>
    </source>
</evidence>
<evidence type="ECO:0000256" key="6">
    <source>
        <dbReference type="ARBA" id="ARBA00023139"/>
    </source>
</evidence>
<dbReference type="Pfam" id="PF25198">
    <property type="entry name" value="Spore_GerAC_N"/>
    <property type="match status" value="1"/>
</dbReference>
<reference evidence="10 11" key="1">
    <citation type="journal article" date="2019" name="Int. J. Syst. Evol. Microbiol.">
        <title>Anaerobacillus alkaliphilus sp. nov., a novel alkaliphilic and moderately halophilic bacterium.</title>
        <authorList>
            <person name="Borsodi A.K."/>
            <person name="Aszalos J.M."/>
            <person name="Bihari P."/>
            <person name="Nagy I."/>
            <person name="Schumann P."/>
            <person name="Sproer C."/>
            <person name="Kovacs A.L."/>
            <person name="Boka K."/>
            <person name="Dobosy P."/>
            <person name="Ovari M."/>
            <person name="Szili-Kovacs T."/>
            <person name="Toth E."/>
        </authorList>
    </citation>
    <scope>NUCLEOTIDE SEQUENCE [LARGE SCALE GENOMIC DNA]</scope>
    <source>
        <strain evidence="10 11">B16-10</strain>
    </source>
</reference>
<dbReference type="InterPro" id="IPR057336">
    <property type="entry name" value="GerAC_N"/>
</dbReference>
<dbReference type="PROSITE" id="PS51257">
    <property type="entry name" value="PROKAR_LIPOPROTEIN"/>
    <property type="match status" value="1"/>
</dbReference>
<feature type="domain" description="Spore germination GerAC-like C-terminal" evidence="8">
    <location>
        <begin position="222"/>
        <end position="389"/>
    </location>
</feature>
<evidence type="ECO:0000259" key="9">
    <source>
        <dbReference type="Pfam" id="PF25198"/>
    </source>
</evidence>
<dbReference type="Pfam" id="PF05504">
    <property type="entry name" value="Spore_GerAC"/>
    <property type="match status" value="1"/>
</dbReference>
<keyword evidence="3" id="KW-0309">Germination</keyword>
<keyword evidence="11" id="KW-1185">Reference proteome</keyword>
<organism evidence="10 11">
    <name type="scientific">Anaerobacillus alkaliphilus</name>
    <dbReference type="NCBI Taxonomy" id="1548597"/>
    <lineage>
        <taxon>Bacteria</taxon>
        <taxon>Bacillati</taxon>
        <taxon>Bacillota</taxon>
        <taxon>Bacilli</taxon>
        <taxon>Bacillales</taxon>
        <taxon>Bacillaceae</taxon>
        <taxon>Anaerobacillus</taxon>
    </lineage>
</organism>
<protein>
    <submittedName>
        <fullName evidence="10">Ger(X)C family spore germination protein</fullName>
    </submittedName>
</protein>
<keyword evidence="6" id="KW-0564">Palmitate</keyword>
<evidence type="ECO:0000256" key="1">
    <source>
        <dbReference type="ARBA" id="ARBA00004635"/>
    </source>
</evidence>
<evidence type="ECO:0000256" key="5">
    <source>
        <dbReference type="ARBA" id="ARBA00023136"/>
    </source>
</evidence>
<keyword evidence="5" id="KW-0472">Membrane</keyword>
<comment type="caution">
    <text evidence="10">The sequence shown here is derived from an EMBL/GenBank/DDBJ whole genome shotgun (WGS) entry which is preliminary data.</text>
</comment>
<proteinExistence type="inferred from homology"/>
<evidence type="ECO:0000313" key="10">
    <source>
        <dbReference type="EMBL" id="RXI99900.1"/>
    </source>
</evidence>
<evidence type="ECO:0000256" key="3">
    <source>
        <dbReference type="ARBA" id="ARBA00022544"/>
    </source>
</evidence>
<dbReference type="RefSeq" id="WP_129078756.1">
    <property type="nucleotide sequence ID" value="NZ_QOUX01000042.1"/>
</dbReference>
<evidence type="ECO:0000259" key="8">
    <source>
        <dbReference type="Pfam" id="PF05504"/>
    </source>
</evidence>
<dbReference type="InterPro" id="IPR038501">
    <property type="entry name" value="Spore_GerAC_C_sf"/>
</dbReference>
<comment type="similarity">
    <text evidence="2">Belongs to the GerABKC lipoprotein family.</text>
</comment>